<comment type="catalytic activity">
    <reaction evidence="9">
        <text>L-seryl-[protein] + UDP-N-acetyl-alpha-D-glucosamine = 3-O-(N-acetyl-beta-D-glucosaminyl)-L-seryl-[protein] + UDP + H(+)</text>
        <dbReference type="Rhea" id="RHEA:48904"/>
        <dbReference type="Rhea" id="RHEA-COMP:9863"/>
        <dbReference type="Rhea" id="RHEA-COMP:12251"/>
        <dbReference type="ChEBI" id="CHEBI:15378"/>
        <dbReference type="ChEBI" id="CHEBI:29999"/>
        <dbReference type="ChEBI" id="CHEBI:57705"/>
        <dbReference type="ChEBI" id="CHEBI:58223"/>
        <dbReference type="ChEBI" id="CHEBI:90838"/>
        <dbReference type="EC" id="2.4.1.255"/>
    </reaction>
</comment>
<dbReference type="Pfam" id="PF04577">
    <property type="entry name" value="Glyco_transf_61"/>
    <property type="match status" value="1"/>
</dbReference>
<proteinExistence type="predicted"/>
<accession>A0A1S3H2V8</accession>
<organism evidence="13 15">
    <name type="scientific">Lingula anatina</name>
    <name type="common">Brachiopod</name>
    <name type="synonym">Lingula unguis</name>
    <dbReference type="NCBI Taxonomy" id="7574"/>
    <lineage>
        <taxon>Eukaryota</taxon>
        <taxon>Metazoa</taxon>
        <taxon>Spiralia</taxon>
        <taxon>Lophotrochozoa</taxon>
        <taxon>Brachiopoda</taxon>
        <taxon>Linguliformea</taxon>
        <taxon>Lingulata</taxon>
        <taxon>Lingulida</taxon>
        <taxon>Linguloidea</taxon>
        <taxon>Lingulidae</taxon>
        <taxon>Lingula</taxon>
    </lineage>
</organism>
<evidence type="ECO:0000256" key="11">
    <source>
        <dbReference type="SAM" id="SignalP"/>
    </source>
</evidence>
<evidence type="ECO:0000256" key="8">
    <source>
        <dbReference type="ARBA" id="ARBA00042574"/>
    </source>
</evidence>
<dbReference type="PANTHER" id="PTHR20961">
    <property type="entry name" value="GLYCOSYLTRANSFERASE"/>
    <property type="match status" value="1"/>
</dbReference>
<keyword evidence="6" id="KW-0325">Glycoprotein</keyword>
<dbReference type="PANTHER" id="PTHR20961:SF148">
    <property type="entry name" value="EGF DOMAIN-SPECIFIC O-LINKED N-ACETYLGLUCOSAMINE TRANSFERASE"/>
    <property type="match status" value="1"/>
</dbReference>
<dbReference type="InterPro" id="IPR049625">
    <property type="entry name" value="Glyco_transf_61_cat"/>
</dbReference>
<dbReference type="KEGG" id="lak:106151649"/>
<evidence type="ECO:0000256" key="2">
    <source>
        <dbReference type="ARBA" id="ARBA00022676"/>
    </source>
</evidence>
<gene>
    <name evidence="14 15" type="primary">LOC106151649</name>
</gene>
<name>A0A1S3H2V8_LINAN</name>
<dbReference type="Proteomes" id="UP000085678">
    <property type="component" value="Unplaced"/>
</dbReference>
<feature type="signal peptide" evidence="11">
    <location>
        <begin position="1"/>
        <end position="22"/>
    </location>
</feature>
<evidence type="ECO:0000256" key="9">
    <source>
        <dbReference type="ARBA" id="ARBA00048317"/>
    </source>
</evidence>
<protein>
    <recommendedName>
        <fullName evidence="7">EGF domain-specific O-linked N-acetylglucosamine transferase</fullName>
        <ecNumber evidence="1">2.4.1.255</ecNumber>
    </recommendedName>
    <alternativeName>
        <fullName evidence="8">Extracellular O-linked N-acetylglucosamine transferase</fullName>
    </alternativeName>
</protein>
<keyword evidence="2" id="KW-0328">Glycosyltransferase</keyword>
<dbReference type="AlphaFoldDB" id="A0A1S3H2V8"/>
<dbReference type="GeneID" id="106151649"/>
<feature type="chain" id="PRO_5014545694" description="EGF domain-specific O-linked N-acetylglucosamine transferase" evidence="11">
    <location>
        <begin position="23"/>
        <end position="538"/>
    </location>
</feature>
<dbReference type="GO" id="GO:0005788">
    <property type="term" value="C:endoplasmic reticulum lumen"/>
    <property type="evidence" value="ECO:0007669"/>
    <property type="project" value="TreeGrafter"/>
</dbReference>
<evidence type="ECO:0000256" key="10">
    <source>
        <dbReference type="ARBA" id="ARBA00049432"/>
    </source>
</evidence>
<dbReference type="OrthoDB" id="529273at2759"/>
<dbReference type="RefSeq" id="XP_013380464.1">
    <property type="nucleotide sequence ID" value="XM_013525010.2"/>
</dbReference>
<keyword evidence="4 11" id="KW-0732">Signal</keyword>
<evidence type="ECO:0000313" key="13">
    <source>
        <dbReference type="Proteomes" id="UP000085678"/>
    </source>
</evidence>
<comment type="catalytic activity">
    <reaction evidence="10">
        <text>L-threonyl-[protein] + UDP-N-acetyl-alpha-D-glucosamine = 3-O-(N-acetyl-beta-D-glucosaminyl)-L-threonyl-[protein] + UDP + H(+)</text>
        <dbReference type="Rhea" id="RHEA:48908"/>
        <dbReference type="Rhea" id="RHEA-COMP:11060"/>
        <dbReference type="Rhea" id="RHEA-COMP:12252"/>
        <dbReference type="ChEBI" id="CHEBI:15378"/>
        <dbReference type="ChEBI" id="CHEBI:30013"/>
        <dbReference type="ChEBI" id="CHEBI:57705"/>
        <dbReference type="ChEBI" id="CHEBI:58223"/>
        <dbReference type="ChEBI" id="CHEBI:90840"/>
        <dbReference type="EC" id="2.4.1.255"/>
    </reaction>
</comment>
<reference evidence="14 15" key="2">
    <citation type="submission" date="2025-04" db="UniProtKB">
        <authorList>
            <consortium name="RefSeq"/>
        </authorList>
    </citation>
    <scope>IDENTIFICATION</scope>
</reference>
<dbReference type="STRING" id="7574.A0A1S3H2V8"/>
<evidence type="ECO:0000256" key="6">
    <source>
        <dbReference type="ARBA" id="ARBA00023180"/>
    </source>
</evidence>
<sequence length="538" mass="63243">MGVQLFLFVFVVMTIVSRTTVSQTTKDTWSRLNLPEEHIPYYFRNNPKLGEQCSKDEGCPYKDLLGVKKCWGYEKSCPETERMSNPECPGEAPGWIRRKEDQLSNFWKQADFGYVKERLDEMKTLCEPQKKGDSSLRCSSFTRYCRATDIYIDLRNLNSKAHTDRFRESVFKQGEIGGHCKLNKKLLREQSEHKSPLQSWYAELEEYSQLNFRPIKDKKCDVVLKKPTYFMKLDAGVNMYHHFCDFFNLYMSQHMNNSFDTDVNIIMWDTSYYRYADLLMEVWPVFTDQQRTQFAPVLQLGNDFNGKRLCIKDAIFSLLPRMRYGLFYNTPIIPGCERSSMFRAFSQHVLHRLKIVQHGPVENKIRITLLSRSTKYRKILNEDELIKALKTVGEFEVKKVDFKYKETPFLDQLQVTHNSDIFIGMHGAGLTHMLFQPDWGVIFEIYNCEDSGCYYDLARLRGIKYMTWEKQDKLVQEDEGHHPQLGAHAKFTNYSFDVEEFMRKIQEAAAYIKNHPDFVRARRAKYGSGDNAQSKDEL</sequence>
<dbReference type="EC" id="2.4.1.255" evidence="1"/>
<evidence type="ECO:0000256" key="1">
    <source>
        <dbReference type="ARBA" id="ARBA00011970"/>
    </source>
</evidence>
<dbReference type="InterPro" id="IPR007657">
    <property type="entry name" value="Glycosyltransferase_61"/>
</dbReference>
<keyword evidence="5" id="KW-0256">Endoplasmic reticulum</keyword>
<dbReference type="GO" id="GO:0097363">
    <property type="term" value="F:protein O-acetylglucosaminyltransferase activity"/>
    <property type="evidence" value="ECO:0007669"/>
    <property type="project" value="UniProtKB-EC"/>
</dbReference>
<feature type="domain" description="Glycosyltransferase 61 catalytic" evidence="12">
    <location>
        <begin position="326"/>
        <end position="439"/>
    </location>
</feature>
<evidence type="ECO:0000256" key="5">
    <source>
        <dbReference type="ARBA" id="ARBA00022824"/>
    </source>
</evidence>
<keyword evidence="3 14" id="KW-0808">Transferase</keyword>
<evidence type="ECO:0000256" key="4">
    <source>
        <dbReference type="ARBA" id="ARBA00022729"/>
    </source>
</evidence>
<evidence type="ECO:0000259" key="12">
    <source>
        <dbReference type="Pfam" id="PF04577"/>
    </source>
</evidence>
<evidence type="ECO:0000313" key="14">
    <source>
        <dbReference type="RefSeq" id="XP_013380464.1"/>
    </source>
</evidence>
<reference evidence="14 15" key="1">
    <citation type="journal article" date="2015" name="Nat. Commun.">
        <title>The Lingula genome provides insights into brachiopod evolution and the origin of phosphate biomineralization.</title>
        <authorList>
            <person name="Luo Y.J."/>
            <person name="Takeuchi T."/>
            <person name="Koyanagi R."/>
            <person name="Yamada L."/>
            <person name="Kanda M."/>
            <person name="Khalturina M."/>
            <person name="Fujie M."/>
            <person name="Yamasaki S.I."/>
            <person name="Endo K."/>
            <person name="Satoh N."/>
        </authorList>
    </citation>
    <scope>NUCLEOTIDE SEQUENCE</scope>
</reference>
<dbReference type="RefSeq" id="XP_013380465.1">
    <property type="nucleotide sequence ID" value="XM_013525011.2"/>
</dbReference>
<evidence type="ECO:0000256" key="3">
    <source>
        <dbReference type="ARBA" id="ARBA00022679"/>
    </source>
</evidence>
<evidence type="ECO:0000256" key="7">
    <source>
        <dbReference type="ARBA" id="ARBA00040944"/>
    </source>
</evidence>
<evidence type="ECO:0000313" key="15">
    <source>
        <dbReference type="RefSeq" id="XP_013380465.1"/>
    </source>
</evidence>
<keyword evidence="13" id="KW-1185">Reference proteome</keyword>